<dbReference type="InterPro" id="IPR027417">
    <property type="entry name" value="P-loop_NTPase"/>
</dbReference>
<dbReference type="RefSeq" id="WP_106210291.1">
    <property type="nucleotide sequence ID" value="NZ_PVZF01000005.1"/>
</dbReference>
<dbReference type="Proteomes" id="UP000238083">
    <property type="component" value="Unassembled WGS sequence"/>
</dbReference>
<proteinExistence type="predicted"/>
<dbReference type="EMBL" id="PVZF01000005">
    <property type="protein sequence ID" value="PRY15123.1"/>
    <property type="molecule type" value="Genomic_DNA"/>
</dbReference>
<dbReference type="AlphaFoldDB" id="A0A2T0R443"/>
<evidence type="ECO:0000313" key="2">
    <source>
        <dbReference type="Proteomes" id="UP000238083"/>
    </source>
</evidence>
<keyword evidence="2" id="KW-1185">Reference proteome</keyword>
<comment type="caution">
    <text evidence="1">The sequence shown here is derived from an EMBL/GenBank/DDBJ whole genome shotgun (WGS) entry which is preliminary data.</text>
</comment>
<dbReference type="OrthoDB" id="572586at2"/>
<protein>
    <recommendedName>
        <fullName evidence="3">Uridine kinase</fullName>
    </recommendedName>
</protein>
<organism evidence="1 2">
    <name type="scientific">Kineococcus rhizosphaerae</name>
    <dbReference type="NCBI Taxonomy" id="559628"/>
    <lineage>
        <taxon>Bacteria</taxon>
        <taxon>Bacillati</taxon>
        <taxon>Actinomycetota</taxon>
        <taxon>Actinomycetes</taxon>
        <taxon>Kineosporiales</taxon>
        <taxon>Kineosporiaceae</taxon>
        <taxon>Kineococcus</taxon>
    </lineage>
</organism>
<name>A0A2T0R443_9ACTN</name>
<evidence type="ECO:0000313" key="1">
    <source>
        <dbReference type="EMBL" id="PRY15123.1"/>
    </source>
</evidence>
<dbReference type="SUPFAM" id="SSF52540">
    <property type="entry name" value="P-loop containing nucleoside triphosphate hydrolases"/>
    <property type="match status" value="1"/>
</dbReference>
<reference evidence="1 2" key="1">
    <citation type="submission" date="2018-03" db="EMBL/GenBank/DDBJ databases">
        <title>Genomic Encyclopedia of Archaeal and Bacterial Type Strains, Phase II (KMG-II): from individual species to whole genera.</title>
        <authorList>
            <person name="Goeker M."/>
        </authorList>
    </citation>
    <scope>NUCLEOTIDE SEQUENCE [LARGE SCALE GENOMIC DNA]</scope>
    <source>
        <strain evidence="1 2">DSM 19711</strain>
    </source>
</reference>
<sequence length="183" mass="20632">MGVDGAVDADTRWYAEHLVAALRALARPVLVADWRGFWRPRSLRFEFGRDDPDTYYDSWLDVPGVYRELLAPLGEPSGRRWVESLYDPQTDRASRAPRQDAPDDAVLVFAGSFLLKDDVRWGFDAVVHLTTSDAAIRRRVPAEDAARVLGGWNRYLAEDSPADAAAVVLRCEDPRHPAELLRE</sequence>
<gene>
    <name evidence="1" type="ORF">CLV37_10549</name>
</gene>
<dbReference type="Gene3D" id="3.40.50.300">
    <property type="entry name" value="P-loop containing nucleotide triphosphate hydrolases"/>
    <property type="match status" value="1"/>
</dbReference>
<accession>A0A2T0R443</accession>
<evidence type="ECO:0008006" key="3">
    <source>
        <dbReference type="Google" id="ProtNLM"/>
    </source>
</evidence>